<dbReference type="Gene3D" id="2.130.10.10">
    <property type="entry name" value="YVTN repeat-like/Quinoprotein amine dehydrogenase"/>
    <property type="match status" value="2"/>
</dbReference>
<dbReference type="SUPFAM" id="SSF101908">
    <property type="entry name" value="Putative isomerase YbhE"/>
    <property type="match status" value="1"/>
</dbReference>
<dbReference type="Pfam" id="PF22939">
    <property type="entry name" value="WHD_GPIID"/>
    <property type="match status" value="1"/>
</dbReference>
<comment type="caution">
    <text evidence="2">The sequence shown here is derived from an EMBL/GenBank/DDBJ whole genome shotgun (WGS) entry which is preliminary data.</text>
</comment>
<gene>
    <name evidence="2" type="ORF">FJTKL_10146</name>
</gene>
<dbReference type="InterPro" id="IPR015943">
    <property type="entry name" value="WD40/YVTN_repeat-like_dom_sf"/>
</dbReference>
<keyword evidence="3" id="KW-1185">Reference proteome</keyword>
<reference evidence="2 3" key="1">
    <citation type="submission" date="2024-03" db="EMBL/GenBank/DDBJ databases">
        <title>A high-quality draft genome sequence of Diaporthe vaccinii, a causative agent of upright dieback and viscid rot disease in cranberry plants.</title>
        <authorList>
            <person name="Sarrasin M."/>
            <person name="Lang B.F."/>
            <person name="Burger G."/>
        </authorList>
    </citation>
    <scope>NUCLEOTIDE SEQUENCE [LARGE SCALE GENOMIC DNA]</scope>
    <source>
        <strain evidence="2 3">IS7</strain>
    </source>
</reference>
<dbReference type="PANTHER" id="PTHR10039:SF14">
    <property type="entry name" value="NACHT DOMAIN-CONTAINING PROTEIN"/>
    <property type="match status" value="1"/>
</dbReference>
<protein>
    <recommendedName>
        <fullName evidence="1">GPI inositol-deacylase winged helix domain-containing protein</fullName>
    </recommendedName>
</protein>
<dbReference type="PANTHER" id="PTHR10039">
    <property type="entry name" value="AMELOGENIN"/>
    <property type="match status" value="1"/>
</dbReference>
<evidence type="ECO:0000313" key="2">
    <source>
        <dbReference type="EMBL" id="KAL2283020.1"/>
    </source>
</evidence>
<accession>A0ABR4EKT0</accession>
<dbReference type="Proteomes" id="UP001600888">
    <property type="component" value="Unassembled WGS sequence"/>
</dbReference>
<evidence type="ECO:0000259" key="1">
    <source>
        <dbReference type="Pfam" id="PF22939"/>
    </source>
</evidence>
<dbReference type="InterPro" id="IPR054471">
    <property type="entry name" value="GPIID_WHD"/>
</dbReference>
<dbReference type="EMBL" id="JBAWTH010000045">
    <property type="protein sequence ID" value="KAL2283020.1"/>
    <property type="molecule type" value="Genomic_DNA"/>
</dbReference>
<dbReference type="SMART" id="SM00320">
    <property type="entry name" value="WD40"/>
    <property type="match status" value="3"/>
</dbReference>
<feature type="domain" description="GPI inositol-deacylase winged helix" evidence="1">
    <location>
        <begin position="154"/>
        <end position="226"/>
    </location>
</feature>
<dbReference type="InterPro" id="IPR001680">
    <property type="entry name" value="WD40_rpt"/>
</dbReference>
<organism evidence="2 3">
    <name type="scientific">Diaporthe vaccinii</name>
    <dbReference type="NCBI Taxonomy" id="105482"/>
    <lineage>
        <taxon>Eukaryota</taxon>
        <taxon>Fungi</taxon>
        <taxon>Dikarya</taxon>
        <taxon>Ascomycota</taxon>
        <taxon>Pezizomycotina</taxon>
        <taxon>Sordariomycetes</taxon>
        <taxon>Sordariomycetidae</taxon>
        <taxon>Diaporthales</taxon>
        <taxon>Diaporthaceae</taxon>
        <taxon>Diaporthe</taxon>
        <taxon>Diaporthe eres species complex</taxon>
    </lineage>
</organism>
<sequence length="703" mass="79239">MPSEAPLFWVLDGLDEAESSLELLKLISKVRSATRINVHLISRPTKDLTKDVSDLLPTITQERISAGDTIEDIKDYVRASIAKILPGDESQEEVVSDIMSKASGSFLWVKLALDRIRDNWYTSDDIRNALNELPAGMEPLYQRMIDVVCQQPEKTTTMATRILTWATCSFVPLDISELRVALEPEFQGFVNLSRMAEEICGHFITVNKSKMTLIHHTARQFLLRRNSGLPLAISEHGGHEHAASVCIEFLSDSVKWRRVFSSTSALTQSKSASSRNAVFDEHPFLFYALSHWTYHVSHASADSTEFLDQVLGFTEEHCLLWIHGVALMQDLRILTRAAQDLKTYAKNRSMKSSKGPPVSFVGARDDELRQWANDVIRVVGRFGANIAENPTSVYKLIVPFCPKDSIISRTFQTVSQSGLSVRGLSSQGWDDCLARLNLGDERMAAQILCKDTFFMTLLASGGTMIVWRAESCEEARRISHGEYVTRIAASRTFNLIASAGFKSTKVWDVTTGSQLYTLPKDRHHHTRDLAFGDDDSEILLAYDDCEVQCFDLKTSEQKWRFIAKEEDSHDFSCARWVAFSNDRSRVAIVFRGRPVVVWNTKKSSLAYTPPRRCILAEDRLRSAAEGNAWNAPEVALWHPVTDHLLILYEDTKIVEWNVADDEQLVYDHTAARAISLSQDGNFLLSSDVNGTISIWIIPEYTLM</sequence>
<name>A0ABR4EKT0_9PEZI</name>
<evidence type="ECO:0000313" key="3">
    <source>
        <dbReference type="Proteomes" id="UP001600888"/>
    </source>
</evidence>
<proteinExistence type="predicted"/>